<dbReference type="GO" id="GO:0005783">
    <property type="term" value="C:endoplasmic reticulum"/>
    <property type="evidence" value="ECO:0007669"/>
    <property type="project" value="TreeGrafter"/>
</dbReference>
<evidence type="ECO:0000313" key="2">
    <source>
        <dbReference type="EMBL" id="KXZ56303.1"/>
    </source>
</evidence>
<proteinExistence type="predicted"/>
<gene>
    <name evidence="2" type="ORF">GPECTOR_1g267</name>
</gene>
<dbReference type="AlphaFoldDB" id="A0A150H2S7"/>
<dbReference type="STRING" id="33097.A0A150H2S7"/>
<dbReference type="SUPFAM" id="SSF48403">
    <property type="entry name" value="Ankyrin repeat"/>
    <property type="match status" value="1"/>
</dbReference>
<evidence type="ECO:0000313" key="3">
    <source>
        <dbReference type="Proteomes" id="UP000075714"/>
    </source>
</evidence>
<protein>
    <submittedName>
        <fullName evidence="2">Uncharacterized protein</fullName>
    </submittedName>
</protein>
<reference evidence="3" key="1">
    <citation type="journal article" date="2016" name="Nat. Commun.">
        <title>The Gonium pectorale genome demonstrates co-option of cell cycle regulation during the evolution of multicellularity.</title>
        <authorList>
            <person name="Hanschen E.R."/>
            <person name="Marriage T.N."/>
            <person name="Ferris P.J."/>
            <person name="Hamaji T."/>
            <person name="Toyoda A."/>
            <person name="Fujiyama A."/>
            <person name="Neme R."/>
            <person name="Noguchi H."/>
            <person name="Minakuchi Y."/>
            <person name="Suzuki M."/>
            <person name="Kawai-Toyooka H."/>
            <person name="Smith D.R."/>
            <person name="Sparks H."/>
            <person name="Anderson J."/>
            <person name="Bakaric R."/>
            <person name="Luria V."/>
            <person name="Karger A."/>
            <person name="Kirschner M.W."/>
            <person name="Durand P.M."/>
            <person name="Michod R.E."/>
            <person name="Nozaki H."/>
            <person name="Olson B.J."/>
        </authorList>
    </citation>
    <scope>NUCLEOTIDE SEQUENCE [LARGE SCALE GENOMIC DNA]</scope>
    <source>
        <strain evidence="3">NIES-2863</strain>
    </source>
</reference>
<name>A0A150H2S7_GONPE</name>
<dbReference type="GO" id="GO:0046513">
    <property type="term" value="P:ceramide biosynthetic process"/>
    <property type="evidence" value="ECO:0007669"/>
    <property type="project" value="TreeGrafter"/>
</dbReference>
<comment type="caution">
    <text evidence="2">The sequence shown here is derived from an EMBL/GenBank/DDBJ whole genome shotgun (WGS) entry which is preliminary data.</text>
</comment>
<dbReference type="GO" id="GO:0004620">
    <property type="term" value="F:phospholipase activity"/>
    <property type="evidence" value="ECO:0007669"/>
    <property type="project" value="TreeGrafter"/>
</dbReference>
<accession>A0A150H2S7</accession>
<feature type="region of interest" description="Disordered" evidence="1">
    <location>
        <begin position="1"/>
        <end position="22"/>
    </location>
</feature>
<dbReference type="GO" id="GO:0016020">
    <property type="term" value="C:membrane"/>
    <property type="evidence" value="ECO:0007669"/>
    <property type="project" value="TreeGrafter"/>
</dbReference>
<dbReference type="GO" id="GO:0030149">
    <property type="term" value="P:sphingolipid catabolic process"/>
    <property type="evidence" value="ECO:0007669"/>
    <property type="project" value="TreeGrafter"/>
</dbReference>
<dbReference type="GO" id="GO:0071944">
    <property type="term" value="C:cell periphery"/>
    <property type="evidence" value="ECO:0007669"/>
    <property type="project" value="TreeGrafter"/>
</dbReference>
<dbReference type="InterPro" id="IPR036770">
    <property type="entry name" value="Ankyrin_rpt-contain_sf"/>
</dbReference>
<dbReference type="EMBL" id="LSYV01000002">
    <property type="protein sequence ID" value="KXZ56303.1"/>
    <property type="molecule type" value="Genomic_DNA"/>
</dbReference>
<sequence length="627" mass="66372">MLTEHQLVDLAPTGRTDSAQEPPSWLLLQLPAELVERITGHLHANDVPCNLRLVNKAAAAHFGEHKTIRISSPVPHDAFRRQWSEPGALAGLTLARRRQLLCLTAASGVVSNLEFLLLCIGIPLTDDAFAAAAASGQLSSCRWLRAHNCPVTEKVLRAAAAGGHLCILQWLWGPHAALSKAVLHDAAAGGHAAVCEWLLSCDCPWSEEAPAAAARGGHVGLMYDLLDEQLYEHPSDVDYGGLLVGAARGCSYGTLQDVLALVVQHRPEWEPRPPAATRQQMLAAAAASTTPDWRRKAEWMLERGYVADTPGRSCALDWHAVAAALDPVGRLAWLSSHGWLEADSRSAVAAAAAAFAAAGNVAALRFLLDLIKSKAIAQSAVGGLLGCRGGRPFLHDAAVASAKAGHLATLQLLQAWSVDNAGVSHLETGANTCASQRGNVLMGMVAGASVSGGSGGGADFAATILAHDMSRLYAEIASAAAGSGSLELLDWMQELGCTWVCSTFAAAAGAGWTAGLEWLAQRHCPMGAGEPYIRAALNRDTATLACLRRLGCPWGRPDHHGVAARLVLESRPGVDVLPLLRWLVAEGCPTDWEAVQGEMPEYVMPALSAWLRCQIKKQRRCKRGGCV</sequence>
<dbReference type="OrthoDB" id="551666at2759"/>
<dbReference type="PANTHER" id="PTHR12393:SF6">
    <property type="entry name" value="SPHINGOMYELIN PHOSPHODIESTERASE 2"/>
    <property type="match status" value="1"/>
</dbReference>
<organism evidence="2 3">
    <name type="scientific">Gonium pectorale</name>
    <name type="common">Green alga</name>
    <dbReference type="NCBI Taxonomy" id="33097"/>
    <lineage>
        <taxon>Eukaryota</taxon>
        <taxon>Viridiplantae</taxon>
        <taxon>Chlorophyta</taxon>
        <taxon>core chlorophytes</taxon>
        <taxon>Chlorophyceae</taxon>
        <taxon>CS clade</taxon>
        <taxon>Chlamydomonadales</taxon>
        <taxon>Volvocaceae</taxon>
        <taxon>Gonium</taxon>
    </lineage>
</organism>
<evidence type="ECO:0000256" key="1">
    <source>
        <dbReference type="SAM" id="MobiDB-lite"/>
    </source>
</evidence>
<dbReference type="PANTHER" id="PTHR12393">
    <property type="entry name" value="SPHINGOMYELIN PHOSPHODIESTERASE RELATED"/>
    <property type="match status" value="1"/>
</dbReference>
<dbReference type="Proteomes" id="UP000075714">
    <property type="component" value="Unassembled WGS sequence"/>
</dbReference>
<keyword evidence="3" id="KW-1185">Reference proteome</keyword>